<evidence type="ECO:0000259" key="1">
    <source>
        <dbReference type="PROSITE" id="PS50995"/>
    </source>
</evidence>
<dbReference type="GO" id="GO:0003677">
    <property type="term" value="F:DNA binding"/>
    <property type="evidence" value="ECO:0007669"/>
    <property type="project" value="UniProtKB-KW"/>
</dbReference>
<proteinExistence type="predicted"/>
<dbReference type="Proteomes" id="UP000199420">
    <property type="component" value="Unassembled WGS sequence"/>
</dbReference>
<dbReference type="RefSeq" id="WP_091335994.1">
    <property type="nucleotide sequence ID" value="NZ_FNYC01000003.1"/>
</dbReference>
<dbReference type="OrthoDB" id="32523at2"/>
<dbReference type="Pfam" id="PF12802">
    <property type="entry name" value="MarR_2"/>
    <property type="match status" value="1"/>
</dbReference>
<reference evidence="2 3" key="1">
    <citation type="submission" date="2016-10" db="EMBL/GenBank/DDBJ databases">
        <authorList>
            <person name="de Groot N.N."/>
        </authorList>
    </citation>
    <scope>NUCLEOTIDE SEQUENCE [LARGE SCALE GENOMIC DNA]</scope>
    <source>
        <strain evidence="2 3">DSM 26515</strain>
    </source>
</reference>
<dbReference type="InterPro" id="IPR036390">
    <property type="entry name" value="WH_DNA-bd_sf"/>
</dbReference>
<dbReference type="InterPro" id="IPR036388">
    <property type="entry name" value="WH-like_DNA-bd_sf"/>
</dbReference>
<dbReference type="PANTHER" id="PTHR33164">
    <property type="entry name" value="TRANSCRIPTIONAL REGULATOR, MARR FAMILY"/>
    <property type="match status" value="1"/>
</dbReference>
<dbReference type="Gene3D" id="1.10.10.10">
    <property type="entry name" value="Winged helix-like DNA-binding domain superfamily/Winged helix DNA-binding domain"/>
    <property type="match status" value="1"/>
</dbReference>
<sequence length="152" mass="16722">MKKTKPDTIDTLSGGELGFLVSAVRSTIWSSIEAELQPLDITAAQFVVFNSIALGKGRTIGEFCRLLGYDSGAMTRLLDRIEKKGLVRRVANPEDRRSFLLELTPESKALFPQAKRRVQTVFKRLLAGFDEAQAAALKLALEQLLANAARTS</sequence>
<evidence type="ECO:0000313" key="2">
    <source>
        <dbReference type="EMBL" id="SEI89841.1"/>
    </source>
</evidence>
<dbReference type="SUPFAM" id="SSF46785">
    <property type="entry name" value="Winged helix' DNA-binding domain"/>
    <property type="match status" value="1"/>
</dbReference>
<dbReference type="PANTHER" id="PTHR33164:SF87">
    <property type="entry name" value="MULTIPLE ANTIBIOTIC RESISTANCE PROTEIN MARR"/>
    <property type="match status" value="1"/>
</dbReference>
<accession>A0A1H6UC00</accession>
<dbReference type="PROSITE" id="PS50995">
    <property type="entry name" value="HTH_MARR_2"/>
    <property type="match status" value="1"/>
</dbReference>
<dbReference type="STRING" id="529704.SAMN02927913_1757"/>
<dbReference type="AlphaFoldDB" id="A0A1H6UC00"/>
<dbReference type="InterPro" id="IPR000835">
    <property type="entry name" value="HTH_MarR-typ"/>
</dbReference>
<dbReference type="SMART" id="SM00347">
    <property type="entry name" value="HTH_MARR"/>
    <property type="match status" value="1"/>
</dbReference>
<feature type="domain" description="HTH marR-type" evidence="1">
    <location>
        <begin position="14"/>
        <end position="146"/>
    </location>
</feature>
<protein>
    <submittedName>
        <fullName evidence="2">DNA-binding transcriptional regulator, MarR family</fullName>
    </submittedName>
</protein>
<organism evidence="2 3">
    <name type="scientific">Frateuria terrea</name>
    <dbReference type="NCBI Taxonomy" id="529704"/>
    <lineage>
        <taxon>Bacteria</taxon>
        <taxon>Pseudomonadati</taxon>
        <taxon>Pseudomonadota</taxon>
        <taxon>Gammaproteobacteria</taxon>
        <taxon>Lysobacterales</taxon>
        <taxon>Rhodanobacteraceae</taxon>
        <taxon>Frateuria</taxon>
    </lineage>
</organism>
<dbReference type="GO" id="GO:0003700">
    <property type="term" value="F:DNA-binding transcription factor activity"/>
    <property type="evidence" value="ECO:0007669"/>
    <property type="project" value="InterPro"/>
</dbReference>
<dbReference type="InterPro" id="IPR039422">
    <property type="entry name" value="MarR/SlyA-like"/>
</dbReference>
<dbReference type="PRINTS" id="PR00598">
    <property type="entry name" value="HTHMARR"/>
</dbReference>
<keyword evidence="3" id="KW-1185">Reference proteome</keyword>
<keyword evidence="2" id="KW-0238">DNA-binding</keyword>
<gene>
    <name evidence="2" type="ORF">SAMN04487997_1969</name>
</gene>
<name>A0A1H6UC00_9GAMM</name>
<evidence type="ECO:0000313" key="3">
    <source>
        <dbReference type="Proteomes" id="UP000199420"/>
    </source>
</evidence>
<dbReference type="EMBL" id="FNYC01000003">
    <property type="protein sequence ID" value="SEI89841.1"/>
    <property type="molecule type" value="Genomic_DNA"/>
</dbReference>
<dbReference type="GO" id="GO:0006950">
    <property type="term" value="P:response to stress"/>
    <property type="evidence" value="ECO:0007669"/>
    <property type="project" value="TreeGrafter"/>
</dbReference>